<evidence type="ECO:0000256" key="1">
    <source>
        <dbReference type="SAM" id="MobiDB-lite"/>
    </source>
</evidence>
<dbReference type="EMBL" id="BSXT01000015">
    <property type="protein sequence ID" value="GMF14919.1"/>
    <property type="molecule type" value="Genomic_DNA"/>
</dbReference>
<evidence type="ECO:0000313" key="2">
    <source>
        <dbReference type="EMBL" id="GMF14919.1"/>
    </source>
</evidence>
<dbReference type="AlphaFoldDB" id="A0A9W6TIL6"/>
<proteinExistence type="predicted"/>
<gene>
    <name evidence="2" type="ORF">Pfra01_000023800</name>
</gene>
<keyword evidence="3" id="KW-1185">Reference proteome</keyword>
<evidence type="ECO:0000313" key="3">
    <source>
        <dbReference type="Proteomes" id="UP001165121"/>
    </source>
</evidence>
<accession>A0A9W6TIL6</accession>
<name>A0A9W6TIL6_9STRA</name>
<organism evidence="2 3">
    <name type="scientific">Phytophthora fragariaefolia</name>
    <dbReference type="NCBI Taxonomy" id="1490495"/>
    <lineage>
        <taxon>Eukaryota</taxon>
        <taxon>Sar</taxon>
        <taxon>Stramenopiles</taxon>
        <taxon>Oomycota</taxon>
        <taxon>Peronosporomycetes</taxon>
        <taxon>Peronosporales</taxon>
        <taxon>Peronosporaceae</taxon>
        <taxon>Phytophthora</taxon>
    </lineage>
</organism>
<reference evidence="2" key="1">
    <citation type="submission" date="2023-04" db="EMBL/GenBank/DDBJ databases">
        <title>Phytophthora fragariaefolia NBRC 109709.</title>
        <authorList>
            <person name="Ichikawa N."/>
            <person name="Sato H."/>
            <person name="Tonouchi N."/>
        </authorList>
    </citation>
    <scope>NUCLEOTIDE SEQUENCE</scope>
    <source>
        <strain evidence="2">NBRC 109709</strain>
    </source>
</reference>
<feature type="compositionally biased region" description="Polar residues" evidence="1">
    <location>
        <begin position="112"/>
        <end position="122"/>
    </location>
</feature>
<protein>
    <submittedName>
        <fullName evidence="2">Unnamed protein product</fullName>
    </submittedName>
</protein>
<feature type="region of interest" description="Disordered" evidence="1">
    <location>
        <begin position="186"/>
        <end position="238"/>
    </location>
</feature>
<dbReference type="Proteomes" id="UP001165121">
    <property type="component" value="Unassembled WGS sequence"/>
</dbReference>
<feature type="region of interest" description="Disordered" evidence="1">
    <location>
        <begin position="107"/>
        <end position="150"/>
    </location>
</feature>
<sequence>MEAVSNARRDIDVDKSKAKAMVAEMMKLVGNSAFGRSGMDMSNTKRLIPAIFDEGLHTMTNSGTQSLPHSVLTAGMKIYIDGKLAENPMLLPYVTFALLCEKVQTDQFRGPTPSQASVQNYTKRTRAKHQGSGSASDASRRVGSIGRGGIGQISPVNETILTARSRTAMISDRYVTPKHMRIPAVPTLGNLLPPTYGHNQEPTEEGADRQQPAAESTSGHSSSARGHRHRAKSKRRQQYLYLQGNTCITHV</sequence>
<comment type="caution">
    <text evidence="2">The sequence shown here is derived from an EMBL/GenBank/DDBJ whole genome shotgun (WGS) entry which is preliminary data.</text>
</comment>
<feature type="compositionally biased region" description="Basic residues" evidence="1">
    <location>
        <begin position="225"/>
        <end position="237"/>
    </location>
</feature>